<dbReference type="InterPro" id="IPR050155">
    <property type="entry name" value="HAD-like_hydrolase_sf"/>
</dbReference>
<comment type="caution">
    <text evidence="1">The sequence shown here is derived from an EMBL/GenBank/DDBJ whole genome shotgun (WGS) entry which is preliminary data.</text>
</comment>
<organism evidence="1 2">
    <name type="scientific">Streptomyces gamaensis</name>
    <dbReference type="NCBI Taxonomy" id="1763542"/>
    <lineage>
        <taxon>Bacteria</taxon>
        <taxon>Bacillati</taxon>
        <taxon>Actinomycetota</taxon>
        <taxon>Actinomycetes</taxon>
        <taxon>Kitasatosporales</taxon>
        <taxon>Streptomycetaceae</taxon>
        <taxon>Streptomyces</taxon>
    </lineage>
</organism>
<dbReference type="GO" id="GO:0016787">
    <property type="term" value="F:hydrolase activity"/>
    <property type="evidence" value="ECO:0007669"/>
    <property type="project" value="UniProtKB-KW"/>
</dbReference>
<dbReference type="PANTHER" id="PTHR43434">
    <property type="entry name" value="PHOSPHOGLYCOLATE PHOSPHATASE"/>
    <property type="match status" value="1"/>
</dbReference>
<evidence type="ECO:0000313" key="1">
    <source>
        <dbReference type="EMBL" id="MFC5722166.1"/>
    </source>
</evidence>
<dbReference type="RefSeq" id="WP_390317536.1">
    <property type="nucleotide sequence ID" value="NZ_JBHSPB010000010.1"/>
</dbReference>
<keyword evidence="2" id="KW-1185">Reference proteome</keyword>
<dbReference type="InterPro" id="IPR023214">
    <property type="entry name" value="HAD_sf"/>
</dbReference>
<dbReference type="SFLD" id="SFLDG01129">
    <property type="entry name" value="C1.5:_HAD__Beta-PGM__Phosphata"/>
    <property type="match status" value="1"/>
</dbReference>
<dbReference type="InterPro" id="IPR023198">
    <property type="entry name" value="PGP-like_dom2"/>
</dbReference>
<dbReference type="Pfam" id="PF12710">
    <property type="entry name" value="HAD"/>
    <property type="match status" value="1"/>
</dbReference>
<dbReference type="InterPro" id="IPR036412">
    <property type="entry name" value="HAD-like_sf"/>
</dbReference>
<dbReference type="PANTHER" id="PTHR43434:SF1">
    <property type="entry name" value="PHOSPHOGLYCOLATE PHOSPHATASE"/>
    <property type="match status" value="1"/>
</dbReference>
<evidence type="ECO:0000313" key="2">
    <source>
        <dbReference type="Proteomes" id="UP001596083"/>
    </source>
</evidence>
<protein>
    <submittedName>
        <fullName evidence="1">HAD family hydrolase</fullName>
    </submittedName>
</protein>
<dbReference type="Proteomes" id="UP001596083">
    <property type="component" value="Unassembled WGS sequence"/>
</dbReference>
<dbReference type="Gene3D" id="1.10.150.240">
    <property type="entry name" value="Putative phosphatase, domain 2"/>
    <property type="match status" value="1"/>
</dbReference>
<keyword evidence="1" id="KW-0378">Hydrolase</keyword>
<accession>A0ABW0Z003</accession>
<sequence length="235" mass="24633">MSLTCHPYRLVLWDVDHTLIDGAGVSREAYAAAFARVTGKPLRAPAPMAGRTELSIATETLRLNGVEPDHATVRRLAAAMNDEVHARAEDLAAAGRELPGARAALAALARTRGVHQSVLTGNLRSVAELKLKTFGLAEHLDFDCGAYGDDAHERPQLLPYAWRRARTRLGREFGGPETVVIGDTVLDVATAKAGGALAVAVATGRASVAELAASGADFVLPDLRDTAAVAAAVRG</sequence>
<dbReference type="EMBL" id="JBHSPB010000010">
    <property type="protein sequence ID" value="MFC5722166.1"/>
    <property type="molecule type" value="Genomic_DNA"/>
</dbReference>
<name>A0ABW0Z003_9ACTN</name>
<proteinExistence type="predicted"/>
<reference evidence="2" key="1">
    <citation type="journal article" date="2019" name="Int. J. Syst. Evol. Microbiol.">
        <title>The Global Catalogue of Microorganisms (GCM) 10K type strain sequencing project: providing services to taxonomists for standard genome sequencing and annotation.</title>
        <authorList>
            <consortium name="The Broad Institute Genomics Platform"/>
            <consortium name="The Broad Institute Genome Sequencing Center for Infectious Disease"/>
            <person name="Wu L."/>
            <person name="Ma J."/>
        </authorList>
    </citation>
    <scope>NUCLEOTIDE SEQUENCE [LARGE SCALE GENOMIC DNA]</scope>
    <source>
        <strain evidence="2">CGMCC 4.7304</strain>
    </source>
</reference>
<dbReference type="SUPFAM" id="SSF56784">
    <property type="entry name" value="HAD-like"/>
    <property type="match status" value="1"/>
</dbReference>
<dbReference type="SFLD" id="SFLDS00003">
    <property type="entry name" value="Haloacid_Dehalogenase"/>
    <property type="match status" value="1"/>
</dbReference>
<dbReference type="Gene3D" id="3.40.50.1000">
    <property type="entry name" value="HAD superfamily/HAD-like"/>
    <property type="match status" value="1"/>
</dbReference>
<gene>
    <name evidence="1" type="ORF">ACFP1Z_18545</name>
</gene>